<dbReference type="GO" id="GO:0016491">
    <property type="term" value="F:oxidoreductase activity"/>
    <property type="evidence" value="ECO:0007669"/>
    <property type="project" value="UniProtKB-KW"/>
</dbReference>
<comment type="subcellular location">
    <subcellularLocation>
        <location evidence="3">Cell envelope</location>
    </subcellularLocation>
</comment>
<dbReference type="Gene3D" id="3.40.50.740">
    <property type="match status" value="1"/>
</dbReference>
<keyword evidence="5" id="KW-0004">4Fe-4S</keyword>
<dbReference type="PROSITE" id="PS51318">
    <property type="entry name" value="TAT"/>
    <property type="match status" value="1"/>
</dbReference>
<proteinExistence type="inferred from homology"/>
<keyword evidence="11" id="KW-0411">Iron-sulfur</keyword>
<dbReference type="GO" id="GO:0051539">
    <property type="term" value="F:4 iron, 4 sulfur cluster binding"/>
    <property type="evidence" value="ECO:0007669"/>
    <property type="project" value="UniProtKB-KW"/>
</dbReference>
<feature type="domain" description="4Fe-4S Mo/W bis-MGD-type" evidence="13">
    <location>
        <begin position="62"/>
        <end position="118"/>
    </location>
</feature>
<dbReference type="PANTHER" id="PTHR43598">
    <property type="entry name" value="TUNGSTEN-CONTAINING FORMYLMETHANOFURAN DEHYDROGENASE 2 SUBUNIT B"/>
    <property type="match status" value="1"/>
</dbReference>
<name>A0A1M6BQE0_9RHOB</name>
<dbReference type="PROSITE" id="PS00932">
    <property type="entry name" value="MOLYBDOPTERIN_PROK_3"/>
    <property type="match status" value="1"/>
</dbReference>
<gene>
    <name evidence="14" type="ORF">SAMN04488012_101577</name>
</gene>
<feature type="compositionally biased region" description="Basic residues" evidence="12">
    <location>
        <begin position="1"/>
        <end position="12"/>
    </location>
</feature>
<keyword evidence="9" id="KW-0560">Oxidoreductase</keyword>
<evidence type="ECO:0000256" key="4">
    <source>
        <dbReference type="ARBA" id="ARBA00010312"/>
    </source>
</evidence>
<dbReference type="Gene3D" id="3.40.228.10">
    <property type="entry name" value="Dimethylsulfoxide Reductase, domain 2"/>
    <property type="match status" value="1"/>
</dbReference>
<dbReference type="CDD" id="cd02792">
    <property type="entry name" value="MopB_CT_Formate-Dh-Na-like"/>
    <property type="match status" value="1"/>
</dbReference>
<evidence type="ECO:0000313" key="14">
    <source>
        <dbReference type="EMBL" id="SHI50965.1"/>
    </source>
</evidence>
<evidence type="ECO:0000259" key="13">
    <source>
        <dbReference type="PROSITE" id="PS51669"/>
    </source>
</evidence>
<dbReference type="InterPro" id="IPR027467">
    <property type="entry name" value="MopterinOxRdtase_cofactor_BS"/>
</dbReference>
<dbReference type="Pfam" id="PF04879">
    <property type="entry name" value="Molybdop_Fe4S4"/>
    <property type="match status" value="1"/>
</dbReference>
<evidence type="ECO:0000256" key="8">
    <source>
        <dbReference type="ARBA" id="ARBA00022729"/>
    </source>
</evidence>
<dbReference type="EMBL" id="FQZA01000001">
    <property type="protein sequence ID" value="SHI50965.1"/>
    <property type="molecule type" value="Genomic_DNA"/>
</dbReference>
<sequence>MLKRKTTARPTRKVPPSVDTSGIDRRGFLRGAGLTIGGLAASGTPAGLVQAQDQSTPAPTGRTYHKTICQFCSVGCSMWAEVENGAWLGQEPSFESPINQGTHCAKGAAMREVSLGERRLKYPMKKEGGEWVRISWEQAISEISERLMSIRDEYGPDSAYWLGSAKFSNEQSYLFRKFAAYWGTNNVDHQARICHSTTVAGVANTLGYGAMTNTFNDIRKSKSIFIIGGNPAEAHPVSLLHLLNAKENGAKMIVVDPRFTRTAAHAHEYVRIRPGSDVALLMGLVREVLANGWEAKEYIDQRVYGLEEVRAEADKWTPEEVERVTDIPAEQLRNLARTLAENRPGTLIWCMGLTQHSIGSSMTRAATILQLVLGNMGVSGGGANIFRGHDNVQGATDLGVACDTLPAYYGLEQGAWKHWSRVWGESYDWLQSRFVDRELMERPGMPLSRYMDAITEDPEALDQPHPVKAMIFWGHAANSITRGADQRKALDTAELLCVIDPHPTQVAIMSEKTDGLYLLPAATTAEMHGSVTNSSRSVQWRDKVFEPLWESKTDYEITYLLARALGFEARMFRNIAVEGTEPVAEDILRELNKGTWTIGYTGQSPERLKLHMKHQEKFDSITLLGKEEPVKGEYYCLPWPAWGTPEQSHCGTPLLYDTSKPVSEGGLPFRARWGVEHEGANLLAEDSFTVGSEIRDGYPEGTVGMLDALGWASELTSREKLVIAAVGADRFSLRLLDMPEDEAQTAFRDLEREAERLARQGENPIRAFDALSGGSESGQIEEAWQAGGGNSSNSEDRAPVPERFPDYPENALTAIEAYLENNPGSDPEGELSLQDKIARVNWKTDLSGGIQRVMLAHGLAPYGNGKARMVAWNFPDAVPLHREPLYTTRRDLLPEYATYPDRRKWRVPMLFESIQEVNHADEFPLILTSGRLVEYEGGGDETRSNKWLAEFQQQMFAEINPADAEAAGIEDGQFVWIENPLGAIRVAALVTRRVGSGTVFLPFHFAGMWMGEDLTGNYPEGAAPYVSGEAANTIWNYGYDVVTQMQETKCSLCRIRPTGEMAIWPD</sequence>
<comment type="similarity">
    <text evidence="4">Belongs to the prokaryotic molybdopterin-containing oxidoreductase family.</text>
</comment>
<evidence type="ECO:0000256" key="2">
    <source>
        <dbReference type="ARBA" id="ARBA00001966"/>
    </source>
</evidence>
<dbReference type="PANTHER" id="PTHR43598:SF1">
    <property type="entry name" value="FORMATE DEHYDROGENASE-O MAJOR SUBUNIT"/>
    <property type="match status" value="1"/>
</dbReference>
<dbReference type="GO" id="GO:0009061">
    <property type="term" value="P:anaerobic respiration"/>
    <property type="evidence" value="ECO:0007669"/>
    <property type="project" value="TreeGrafter"/>
</dbReference>
<evidence type="ECO:0000256" key="10">
    <source>
        <dbReference type="ARBA" id="ARBA00023004"/>
    </source>
</evidence>
<dbReference type="InterPro" id="IPR006657">
    <property type="entry name" value="MoPterin_dinucl-bd_dom"/>
</dbReference>
<protein>
    <submittedName>
        <fullName evidence="14">Formate dehydrogenase major subunit</fullName>
    </submittedName>
</protein>
<evidence type="ECO:0000256" key="7">
    <source>
        <dbReference type="ARBA" id="ARBA00022723"/>
    </source>
</evidence>
<dbReference type="InterPro" id="IPR006311">
    <property type="entry name" value="TAT_signal"/>
</dbReference>
<evidence type="ECO:0000256" key="3">
    <source>
        <dbReference type="ARBA" id="ARBA00004196"/>
    </source>
</evidence>
<dbReference type="PROSITE" id="PS51669">
    <property type="entry name" value="4FE4S_MOW_BIS_MGD"/>
    <property type="match status" value="1"/>
</dbReference>
<dbReference type="GO" id="GO:0030313">
    <property type="term" value="C:cell envelope"/>
    <property type="evidence" value="ECO:0007669"/>
    <property type="project" value="UniProtKB-SubCell"/>
</dbReference>
<dbReference type="GO" id="GO:0030151">
    <property type="term" value="F:molybdenum ion binding"/>
    <property type="evidence" value="ECO:0007669"/>
    <property type="project" value="TreeGrafter"/>
</dbReference>
<dbReference type="FunFam" id="3.40.228.10:FF:000002">
    <property type="entry name" value="Formate dehydrogenase subunit alpha"/>
    <property type="match status" value="1"/>
</dbReference>
<evidence type="ECO:0000256" key="9">
    <source>
        <dbReference type="ARBA" id="ARBA00023002"/>
    </source>
</evidence>
<evidence type="ECO:0000256" key="6">
    <source>
        <dbReference type="ARBA" id="ARBA00022505"/>
    </source>
</evidence>
<dbReference type="SMART" id="SM00926">
    <property type="entry name" value="Molybdop_Fe4S4"/>
    <property type="match status" value="1"/>
</dbReference>
<keyword evidence="6" id="KW-0500">Molybdenum</keyword>
<dbReference type="PROSITE" id="PS00551">
    <property type="entry name" value="MOLYBDOPTERIN_PROK_1"/>
    <property type="match status" value="1"/>
</dbReference>
<keyword evidence="10" id="KW-0408">Iron</keyword>
<dbReference type="Pfam" id="PF00384">
    <property type="entry name" value="Molybdopterin"/>
    <property type="match status" value="1"/>
</dbReference>
<dbReference type="GO" id="GO:0043546">
    <property type="term" value="F:molybdopterin cofactor binding"/>
    <property type="evidence" value="ECO:0007669"/>
    <property type="project" value="InterPro"/>
</dbReference>
<accession>A0A1M6BQE0</accession>
<evidence type="ECO:0000256" key="1">
    <source>
        <dbReference type="ARBA" id="ARBA00001942"/>
    </source>
</evidence>
<dbReference type="SUPFAM" id="SSF53706">
    <property type="entry name" value="Formate dehydrogenase/DMSO reductase, domains 1-3"/>
    <property type="match status" value="1"/>
</dbReference>
<dbReference type="InterPro" id="IPR006656">
    <property type="entry name" value="Mopterin_OxRdtase"/>
</dbReference>
<dbReference type="Pfam" id="PF01568">
    <property type="entry name" value="Molydop_binding"/>
    <property type="match status" value="1"/>
</dbReference>
<dbReference type="Gene3D" id="2.20.25.90">
    <property type="entry name" value="ADC-like domains"/>
    <property type="match status" value="1"/>
</dbReference>
<keyword evidence="15" id="KW-1185">Reference proteome</keyword>
<dbReference type="RefSeq" id="WP_073126433.1">
    <property type="nucleotide sequence ID" value="NZ_FQZA01000001.1"/>
</dbReference>
<reference evidence="14 15" key="1">
    <citation type="submission" date="2016-11" db="EMBL/GenBank/DDBJ databases">
        <authorList>
            <person name="Jaros S."/>
            <person name="Januszkiewicz K."/>
            <person name="Wedrychowicz H."/>
        </authorList>
    </citation>
    <scope>NUCLEOTIDE SEQUENCE [LARGE SCALE GENOMIC DNA]</scope>
    <source>
        <strain evidence="14 15">DSM 26892</strain>
    </source>
</reference>
<keyword evidence="8" id="KW-0732">Signal</keyword>
<dbReference type="AlphaFoldDB" id="A0A1M6BQE0"/>
<evidence type="ECO:0000256" key="5">
    <source>
        <dbReference type="ARBA" id="ARBA00022485"/>
    </source>
</evidence>
<evidence type="ECO:0000256" key="11">
    <source>
        <dbReference type="ARBA" id="ARBA00023014"/>
    </source>
</evidence>
<feature type="region of interest" description="Disordered" evidence="12">
    <location>
        <begin position="1"/>
        <end position="25"/>
    </location>
</feature>
<comment type="cofactor">
    <cofactor evidence="1">
        <name>Mo-bis(molybdopterin guanine dinucleotide)</name>
        <dbReference type="ChEBI" id="CHEBI:60539"/>
    </cofactor>
</comment>
<dbReference type="InterPro" id="IPR006655">
    <property type="entry name" value="Mopterin_OxRdtase_prok_CS"/>
</dbReference>
<dbReference type="SUPFAM" id="SSF50692">
    <property type="entry name" value="ADC-like"/>
    <property type="match status" value="1"/>
</dbReference>
<dbReference type="STRING" id="313368.SAMN04488012_101577"/>
<organism evidence="14 15">
    <name type="scientific">Palleronia salina</name>
    <dbReference type="NCBI Taxonomy" id="313368"/>
    <lineage>
        <taxon>Bacteria</taxon>
        <taxon>Pseudomonadati</taxon>
        <taxon>Pseudomonadota</taxon>
        <taxon>Alphaproteobacteria</taxon>
        <taxon>Rhodobacterales</taxon>
        <taxon>Roseobacteraceae</taxon>
        <taxon>Palleronia</taxon>
    </lineage>
</organism>
<dbReference type="FunFam" id="2.40.40.20:FF:000013">
    <property type="entry name" value="Dimethyl sulfoxide reductase subunit A"/>
    <property type="match status" value="1"/>
</dbReference>
<dbReference type="GO" id="GO:0009055">
    <property type="term" value="F:electron transfer activity"/>
    <property type="evidence" value="ECO:0007669"/>
    <property type="project" value="TreeGrafter"/>
</dbReference>
<dbReference type="Gene3D" id="2.40.40.20">
    <property type="match status" value="1"/>
</dbReference>
<dbReference type="InterPro" id="IPR009010">
    <property type="entry name" value="Asp_de-COase-like_dom_sf"/>
</dbReference>
<dbReference type="Proteomes" id="UP000184040">
    <property type="component" value="Unassembled WGS sequence"/>
</dbReference>
<evidence type="ECO:0000313" key="15">
    <source>
        <dbReference type="Proteomes" id="UP000184040"/>
    </source>
</evidence>
<dbReference type="InterPro" id="IPR006963">
    <property type="entry name" value="Mopterin_OxRdtase_4Fe-4S_dom"/>
</dbReference>
<keyword evidence="7" id="KW-0479">Metal-binding</keyword>
<evidence type="ECO:0000256" key="12">
    <source>
        <dbReference type="SAM" id="MobiDB-lite"/>
    </source>
</evidence>
<dbReference type="FunFam" id="2.20.25.90:FF:000006">
    <property type="entry name" value="Formate dehydrogenase alpha subunit"/>
    <property type="match status" value="1"/>
</dbReference>
<comment type="cofactor">
    <cofactor evidence="2">
        <name>[4Fe-4S] cluster</name>
        <dbReference type="ChEBI" id="CHEBI:49883"/>
    </cofactor>
</comment>